<dbReference type="InterPro" id="IPR011333">
    <property type="entry name" value="SKP1/BTB/POZ_sf"/>
</dbReference>
<name>A0A9Q0LCB2_ANAIG</name>
<sequence length="145" mass="17423">MLLKKLFNFSNPEIKIIPTKFDQFYQLADLLKIDLLKIKIEKEMEKYINQENAINYYFIGLKLGSKFICDICFKLLLQNIHEIIENNIEKLVDPNFIQNFKTLKSIQISNPEQNDYDYYYDYDDYDSLENIKNKIQKLNSKTKTK</sequence>
<comment type="caution">
    <text evidence="1">The sequence shown here is derived from an EMBL/GenBank/DDBJ whole genome shotgun (WGS) entry which is preliminary data.</text>
</comment>
<protein>
    <submittedName>
        <fullName evidence="1">Germ cell-less protein</fullName>
    </submittedName>
</protein>
<dbReference type="Gene3D" id="3.30.710.10">
    <property type="entry name" value="Potassium Channel Kv1.1, Chain A"/>
    <property type="match status" value="1"/>
</dbReference>
<accession>A0A9Q0LCB2</accession>
<organism evidence="1 2">
    <name type="scientific">Anaeramoeba ignava</name>
    <name type="common">Anaerobic marine amoeba</name>
    <dbReference type="NCBI Taxonomy" id="1746090"/>
    <lineage>
        <taxon>Eukaryota</taxon>
        <taxon>Metamonada</taxon>
        <taxon>Anaeramoebidae</taxon>
        <taxon>Anaeramoeba</taxon>
    </lineage>
</organism>
<reference evidence="1" key="1">
    <citation type="submission" date="2022-10" db="EMBL/GenBank/DDBJ databases">
        <title>Novel sulphate-reducing endosymbionts in the free-living metamonad Anaeramoeba.</title>
        <authorList>
            <person name="Jerlstrom-Hultqvist J."/>
            <person name="Cepicka I."/>
            <person name="Gallot-Lavallee L."/>
            <person name="Salas-Leiva D."/>
            <person name="Curtis B.A."/>
            <person name="Zahonova K."/>
            <person name="Pipaliya S."/>
            <person name="Dacks J."/>
            <person name="Roger A.J."/>
        </authorList>
    </citation>
    <scope>NUCLEOTIDE SEQUENCE</scope>
    <source>
        <strain evidence="1">BMAN</strain>
    </source>
</reference>
<proteinExistence type="predicted"/>
<dbReference type="Proteomes" id="UP001149090">
    <property type="component" value="Unassembled WGS sequence"/>
</dbReference>
<keyword evidence="2" id="KW-1185">Reference proteome</keyword>
<gene>
    <name evidence="1" type="ORF">M0811_02383</name>
</gene>
<dbReference type="AlphaFoldDB" id="A0A9Q0LCB2"/>
<evidence type="ECO:0000313" key="1">
    <source>
        <dbReference type="EMBL" id="KAJ5069805.1"/>
    </source>
</evidence>
<dbReference type="EMBL" id="JAPDFW010000103">
    <property type="protein sequence ID" value="KAJ5069805.1"/>
    <property type="molecule type" value="Genomic_DNA"/>
</dbReference>
<evidence type="ECO:0000313" key="2">
    <source>
        <dbReference type="Proteomes" id="UP001149090"/>
    </source>
</evidence>